<dbReference type="KEGG" id="char:116220446"/>
<dbReference type="GO" id="GO:0005615">
    <property type="term" value="C:extracellular space"/>
    <property type="evidence" value="ECO:0007669"/>
    <property type="project" value="TreeGrafter"/>
</dbReference>
<dbReference type="RefSeq" id="XP_031422962.1">
    <property type="nucleotide sequence ID" value="XM_031567102.2"/>
</dbReference>
<dbReference type="InterPro" id="IPR001611">
    <property type="entry name" value="Leu-rich_rpt"/>
</dbReference>
<keyword evidence="2 5" id="KW-0732">Signal</keyword>
<dbReference type="Pfam" id="PF13855">
    <property type="entry name" value="LRR_8"/>
    <property type="match status" value="2"/>
</dbReference>
<organism evidence="7 8">
    <name type="scientific">Clupea harengus</name>
    <name type="common">Atlantic herring</name>
    <dbReference type="NCBI Taxonomy" id="7950"/>
    <lineage>
        <taxon>Eukaryota</taxon>
        <taxon>Metazoa</taxon>
        <taxon>Chordata</taxon>
        <taxon>Craniata</taxon>
        <taxon>Vertebrata</taxon>
        <taxon>Euteleostomi</taxon>
        <taxon>Actinopterygii</taxon>
        <taxon>Neopterygii</taxon>
        <taxon>Teleostei</taxon>
        <taxon>Clupei</taxon>
        <taxon>Clupeiformes</taxon>
        <taxon>Clupeoidei</taxon>
        <taxon>Clupeidae</taxon>
        <taxon>Clupea</taxon>
    </lineage>
</organism>
<keyword evidence="3" id="KW-0677">Repeat</keyword>
<dbReference type="PANTHER" id="PTHR45712">
    <property type="entry name" value="AGAP008170-PA"/>
    <property type="match status" value="1"/>
</dbReference>
<evidence type="ECO:0000256" key="3">
    <source>
        <dbReference type="ARBA" id="ARBA00022737"/>
    </source>
</evidence>
<feature type="signal peptide" evidence="5">
    <location>
        <begin position="1"/>
        <end position="18"/>
    </location>
</feature>
<dbReference type="Pfam" id="PF00560">
    <property type="entry name" value="LRR_1"/>
    <property type="match status" value="1"/>
</dbReference>
<dbReference type="SUPFAM" id="SSF52058">
    <property type="entry name" value="L domain-like"/>
    <property type="match status" value="1"/>
</dbReference>
<dbReference type="InterPro" id="IPR050333">
    <property type="entry name" value="SLRP"/>
</dbReference>
<feature type="domain" description="LRRNT" evidence="6">
    <location>
        <begin position="60"/>
        <end position="95"/>
    </location>
</feature>
<evidence type="ECO:0000313" key="8">
    <source>
        <dbReference type="RefSeq" id="XP_031422962.1"/>
    </source>
</evidence>
<gene>
    <name evidence="8" type="primary">LOC116220446</name>
</gene>
<reference evidence="8" key="1">
    <citation type="submission" date="2025-08" db="UniProtKB">
        <authorList>
            <consortium name="RefSeq"/>
        </authorList>
    </citation>
    <scope>IDENTIFICATION</scope>
</reference>
<dbReference type="Gene3D" id="3.80.10.10">
    <property type="entry name" value="Ribonuclease Inhibitor"/>
    <property type="match status" value="2"/>
</dbReference>
<evidence type="ECO:0000313" key="7">
    <source>
        <dbReference type="Proteomes" id="UP000515152"/>
    </source>
</evidence>
<feature type="chain" id="PRO_5027536680" evidence="5">
    <location>
        <begin position="19"/>
        <end position="363"/>
    </location>
</feature>
<dbReference type="InterPro" id="IPR003591">
    <property type="entry name" value="Leu-rich_rpt_typical-subtyp"/>
</dbReference>
<keyword evidence="4" id="KW-0325">Glycoprotein</keyword>
<dbReference type="InterPro" id="IPR000372">
    <property type="entry name" value="LRRNT"/>
</dbReference>
<dbReference type="SMART" id="SM00013">
    <property type="entry name" value="LRRNT"/>
    <property type="match status" value="1"/>
</dbReference>
<dbReference type="PANTHER" id="PTHR45712:SF17">
    <property type="entry name" value="LUMICAN-LIKE"/>
    <property type="match status" value="1"/>
</dbReference>
<evidence type="ECO:0000259" key="6">
    <source>
        <dbReference type="SMART" id="SM00013"/>
    </source>
</evidence>
<evidence type="ECO:0000256" key="2">
    <source>
        <dbReference type="ARBA" id="ARBA00022729"/>
    </source>
</evidence>
<evidence type="ECO:0000256" key="5">
    <source>
        <dbReference type="SAM" id="SignalP"/>
    </source>
</evidence>
<proteinExistence type="predicted"/>
<evidence type="ECO:0000256" key="1">
    <source>
        <dbReference type="ARBA" id="ARBA00022614"/>
    </source>
</evidence>
<sequence>MDLRPLLSVLAVLGPVWGSTLDVDYGGVPLWINRYLGEPSVLSLRGRMDPSWFRAVNTQSCPTECECPIRWPTALYCDYRGLGEMPGGLPSRTQYLFLQGNNLTGFSPDAFANATRLRWLFLDRNQLLSGRLDAGLFSGLTQLVNLFMNHNNLTEVPAGLPGQVRQLRLAYNHIETIPPGTFQNLQNLTLLLLQGNRLKVVGESDFRGLSSLNLLDLTGNLFEKFPRHLPPSISQLYLSNNSMVGVEGDVLQGFPSLRYLRLGRNRLRDGGVDPAAFNLSSLVELDLSYNQLTQIPVVPTTLQYLYLEANQISVFNVSSLCREVSPTAYSRIKILRLDGNRLLHHQLPADWVMCLRVLHHIYV</sequence>
<name>A0A6P8FIC0_CLUHA</name>
<evidence type="ECO:0000256" key="4">
    <source>
        <dbReference type="ARBA" id="ARBA00023180"/>
    </source>
</evidence>
<keyword evidence="7" id="KW-1185">Reference proteome</keyword>
<dbReference type="AlphaFoldDB" id="A0A6P8FIC0"/>
<dbReference type="OrthoDB" id="676979at2759"/>
<dbReference type="SMART" id="SM00369">
    <property type="entry name" value="LRR_TYP"/>
    <property type="match status" value="7"/>
</dbReference>
<accession>A0A6P8FIC0</accession>
<dbReference type="GeneID" id="116220446"/>
<keyword evidence="1" id="KW-0433">Leucine-rich repeat</keyword>
<protein>
    <submittedName>
        <fullName evidence="8">Lumican-like</fullName>
    </submittedName>
</protein>
<dbReference type="InterPro" id="IPR032675">
    <property type="entry name" value="LRR_dom_sf"/>
</dbReference>
<dbReference type="PROSITE" id="PS51450">
    <property type="entry name" value="LRR"/>
    <property type="match status" value="1"/>
</dbReference>
<dbReference type="Proteomes" id="UP000515152">
    <property type="component" value="Chromosome 5"/>
</dbReference>